<evidence type="ECO:0000256" key="1">
    <source>
        <dbReference type="SAM" id="SignalP"/>
    </source>
</evidence>
<keyword evidence="1" id="KW-0732">Signal</keyword>
<dbReference type="AlphaFoldDB" id="A0A8T0G851"/>
<evidence type="ECO:0000313" key="2">
    <source>
        <dbReference type="EMBL" id="KAG0555181.1"/>
    </source>
</evidence>
<protein>
    <submittedName>
        <fullName evidence="2">Uncharacterized protein</fullName>
    </submittedName>
</protein>
<comment type="caution">
    <text evidence="2">The sequence shown here is derived from an EMBL/GenBank/DDBJ whole genome shotgun (WGS) entry which is preliminary data.</text>
</comment>
<keyword evidence="3" id="KW-1185">Reference proteome</keyword>
<proteinExistence type="predicted"/>
<name>A0A8T0G851_CERPU</name>
<sequence length="53" mass="6040">MMSPKAHGLFQTTCFLIVIIVPSNCRVGRTERPAVASHWYVICENRMFEVWGG</sequence>
<dbReference type="Proteomes" id="UP000822688">
    <property type="component" value="Chromosome 12"/>
</dbReference>
<accession>A0A8T0G851</accession>
<gene>
    <name evidence="2" type="ORF">KC19_12G150500</name>
</gene>
<evidence type="ECO:0000313" key="3">
    <source>
        <dbReference type="Proteomes" id="UP000822688"/>
    </source>
</evidence>
<dbReference type="EMBL" id="CM026433">
    <property type="protein sequence ID" value="KAG0555181.1"/>
    <property type="molecule type" value="Genomic_DNA"/>
</dbReference>
<feature type="signal peptide" evidence="1">
    <location>
        <begin position="1"/>
        <end position="30"/>
    </location>
</feature>
<feature type="chain" id="PRO_5035841395" evidence="1">
    <location>
        <begin position="31"/>
        <end position="53"/>
    </location>
</feature>
<reference evidence="2" key="1">
    <citation type="submission" date="2020-06" db="EMBL/GenBank/DDBJ databases">
        <title>WGS assembly of Ceratodon purpureus strain R40.</title>
        <authorList>
            <person name="Carey S.B."/>
            <person name="Jenkins J."/>
            <person name="Shu S."/>
            <person name="Lovell J.T."/>
            <person name="Sreedasyam A."/>
            <person name="Maumus F."/>
            <person name="Tiley G.P."/>
            <person name="Fernandez-Pozo N."/>
            <person name="Barry K."/>
            <person name="Chen C."/>
            <person name="Wang M."/>
            <person name="Lipzen A."/>
            <person name="Daum C."/>
            <person name="Saski C.A."/>
            <person name="Payton A.C."/>
            <person name="Mcbreen J.C."/>
            <person name="Conrad R.E."/>
            <person name="Kollar L.M."/>
            <person name="Olsson S."/>
            <person name="Huttunen S."/>
            <person name="Landis J.B."/>
            <person name="Wickett N.J."/>
            <person name="Johnson M.G."/>
            <person name="Rensing S.A."/>
            <person name="Grimwood J."/>
            <person name="Schmutz J."/>
            <person name="Mcdaniel S.F."/>
        </authorList>
    </citation>
    <scope>NUCLEOTIDE SEQUENCE</scope>
    <source>
        <strain evidence="2">R40</strain>
    </source>
</reference>
<organism evidence="2 3">
    <name type="scientific">Ceratodon purpureus</name>
    <name type="common">Fire moss</name>
    <name type="synonym">Dicranum purpureum</name>
    <dbReference type="NCBI Taxonomy" id="3225"/>
    <lineage>
        <taxon>Eukaryota</taxon>
        <taxon>Viridiplantae</taxon>
        <taxon>Streptophyta</taxon>
        <taxon>Embryophyta</taxon>
        <taxon>Bryophyta</taxon>
        <taxon>Bryophytina</taxon>
        <taxon>Bryopsida</taxon>
        <taxon>Dicranidae</taxon>
        <taxon>Pseudoditrichales</taxon>
        <taxon>Ditrichaceae</taxon>
        <taxon>Ceratodon</taxon>
    </lineage>
</organism>